<sequence>MYILQNFEGKYNSNIHMAVRKMGSLMGRSCSKSKPLSNKGFFFLRYSLDDASCLKNIVIQMIPRPVRLKTFLHSFFYLCVCCKGQ</sequence>
<dbReference type="EMBL" id="CM004467">
    <property type="protein sequence ID" value="OCT97410.1"/>
    <property type="molecule type" value="Genomic_DNA"/>
</dbReference>
<dbReference type="Proteomes" id="UP000694892">
    <property type="component" value="Chromosome 1S"/>
</dbReference>
<dbReference type="AlphaFoldDB" id="A0A974DU00"/>
<accession>A0A974DU00</accession>
<protein>
    <submittedName>
        <fullName evidence="1">Uncharacterized protein</fullName>
    </submittedName>
</protein>
<evidence type="ECO:0000313" key="1">
    <source>
        <dbReference type="EMBL" id="OCT97410.1"/>
    </source>
</evidence>
<proteinExistence type="predicted"/>
<name>A0A974DU00_XENLA</name>
<organism evidence="1 2">
    <name type="scientific">Xenopus laevis</name>
    <name type="common">African clawed frog</name>
    <dbReference type="NCBI Taxonomy" id="8355"/>
    <lineage>
        <taxon>Eukaryota</taxon>
        <taxon>Metazoa</taxon>
        <taxon>Chordata</taxon>
        <taxon>Craniata</taxon>
        <taxon>Vertebrata</taxon>
        <taxon>Euteleostomi</taxon>
        <taxon>Amphibia</taxon>
        <taxon>Batrachia</taxon>
        <taxon>Anura</taxon>
        <taxon>Pipoidea</taxon>
        <taxon>Pipidae</taxon>
        <taxon>Xenopodinae</taxon>
        <taxon>Xenopus</taxon>
        <taxon>Xenopus</taxon>
    </lineage>
</organism>
<gene>
    <name evidence="1" type="ORF">XELAEV_18009634mg</name>
</gene>
<evidence type="ECO:0000313" key="2">
    <source>
        <dbReference type="Proteomes" id="UP000694892"/>
    </source>
</evidence>
<reference evidence="2" key="1">
    <citation type="journal article" date="2016" name="Nature">
        <title>Genome evolution in the allotetraploid frog Xenopus laevis.</title>
        <authorList>
            <person name="Session A.M."/>
            <person name="Uno Y."/>
            <person name="Kwon T."/>
            <person name="Chapman J.A."/>
            <person name="Toyoda A."/>
            <person name="Takahashi S."/>
            <person name="Fukui A."/>
            <person name="Hikosaka A."/>
            <person name="Suzuki A."/>
            <person name="Kondo M."/>
            <person name="van Heeringen S.J."/>
            <person name="Quigley I."/>
            <person name="Heinz S."/>
            <person name="Ogino H."/>
            <person name="Ochi H."/>
            <person name="Hellsten U."/>
            <person name="Lyons J.B."/>
            <person name="Simakov O."/>
            <person name="Putnam N."/>
            <person name="Stites J."/>
            <person name="Kuroki Y."/>
            <person name="Tanaka T."/>
            <person name="Michiue T."/>
            <person name="Watanabe M."/>
            <person name="Bogdanovic O."/>
            <person name="Lister R."/>
            <person name="Georgiou G."/>
            <person name="Paranjpe S.S."/>
            <person name="van Kruijsbergen I."/>
            <person name="Shu S."/>
            <person name="Carlson J."/>
            <person name="Kinoshita T."/>
            <person name="Ohta Y."/>
            <person name="Mawaribuchi S."/>
            <person name="Jenkins J."/>
            <person name="Grimwood J."/>
            <person name="Schmutz J."/>
            <person name="Mitros T."/>
            <person name="Mozaffari S.V."/>
            <person name="Suzuki Y."/>
            <person name="Haramoto Y."/>
            <person name="Yamamoto T.S."/>
            <person name="Takagi C."/>
            <person name="Heald R."/>
            <person name="Miller K."/>
            <person name="Haudenschild C."/>
            <person name="Kitzman J."/>
            <person name="Nakayama T."/>
            <person name="Izutsu Y."/>
            <person name="Robert J."/>
            <person name="Fortriede J."/>
            <person name="Burns K."/>
            <person name="Lotay V."/>
            <person name="Karimi K."/>
            <person name="Yasuoka Y."/>
            <person name="Dichmann D.S."/>
            <person name="Flajnik M.F."/>
            <person name="Houston D.W."/>
            <person name="Shendure J."/>
            <person name="DuPasquier L."/>
            <person name="Vize P.D."/>
            <person name="Zorn A.M."/>
            <person name="Ito M."/>
            <person name="Marcotte E.M."/>
            <person name="Wallingford J.B."/>
            <person name="Ito Y."/>
            <person name="Asashima M."/>
            <person name="Ueno N."/>
            <person name="Matsuda Y."/>
            <person name="Veenstra G.J."/>
            <person name="Fujiyama A."/>
            <person name="Harland R.M."/>
            <person name="Taira M."/>
            <person name="Rokhsar D.S."/>
        </authorList>
    </citation>
    <scope>NUCLEOTIDE SEQUENCE [LARGE SCALE GENOMIC DNA]</scope>
    <source>
        <strain evidence="2">J</strain>
    </source>
</reference>